<evidence type="ECO:0000313" key="2">
    <source>
        <dbReference type="EMBL" id="KAJ4953773.1"/>
    </source>
</evidence>
<dbReference type="AlphaFoldDB" id="A0A9Q0GU28"/>
<evidence type="ECO:0008006" key="4">
    <source>
        <dbReference type="Google" id="ProtNLM"/>
    </source>
</evidence>
<evidence type="ECO:0000313" key="3">
    <source>
        <dbReference type="Proteomes" id="UP001141806"/>
    </source>
</evidence>
<organism evidence="2 3">
    <name type="scientific">Protea cynaroides</name>
    <dbReference type="NCBI Taxonomy" id="273540"/>
    <lineage>
        <taxon>Eukaryota</taxon>
        <taxon>Viridiplantae</taxon>
        <taxon>Streptophyta</taxon>
        <taxon>Embryophyta</taxon>
        <taxon>Tracheophyta</taxon>
        <taxon>Spermatophyta</taxon>
        <taxon>Magnoliopsida</taxon>
        <taxon>Proteales</taxon>
        <taxon>Proteaceae</taxon>
        <taxon>Protea</taxon>
    </lineage>
</organism>
<sequence>MLAFLQYHISLFGFVSGVQFCWGGALRTVPVGGDWKNKCRKTSSSSLHPVSGGQYPPTSSTSVPSDLSLALLNTAASLCLHLPKASQISSLGIVRWKTSDGGAAFGGGGDWVEVERPWPRFGRTEAASSAFLETSLPRFGRFWISSRTIFSAIAEKCNTAKTKRIWA</sequence>
<dbReference type="EMBL" id="JAMYWD010000012">
    <property type="protein sequence ID" value="KAJ4953773.1"/>
    <property type="molecule type" value="Genomic_DNA"/>
</dbReference>
<accession>A0A9Q0GU28</accession>
<dbReference type="Proteomes" id="UP001141806">
    <property type="component" value="Unassembled WGS sequence"/>
</dbReference>
<feature type="chain" id="PRO_5040317382" description="Secreted protein" evidence="1">
    <location>
        <begin position="18"/>
        <end position="167"/>
    </location>
</feature>
<reference evidence="2" key="1">
    <citation type="journal article" date="2023" name="Plant J.">
        <title>The genome of the king protea, Protea cynaroides.</title>
        <authorList>
            <person name="Chang J."/>
            <person name="Duong T.A."/>
            <person name="Schoeman C."/>
            <person name="Ma X."/>
            <person name="Roodt D."/>
            <person name="Barker N."/>
            <person name="Li Z."/>
            <person name="Van de Peer Y."/>
            <person name="Mizrachi E."/>
        </authorList>
    </citation>
    <scope>NUCLEOTIDE SEQUENCE</scope>
    <source>
        <tissue evidence="2">Young leaves</tissue>
    </source>
</reference>
<keyword evidence="3" id="KW-1185">Reference proteome</keyword>
<feature type="signal peptide" evidence="1">
    <location>
        <begin position="1"/>
        <end position="17"/>
    </location>
</feature>
<comment type="caution">
    <text evidence="2">The sequence shown here is derived from an EMBL/GenBank/DDBJ whole genome shotgun (WGS) entry which is preliminary data.</text>
</comment>
<keyword evidence="1" id="KW-0732">Signal</keyword>
<protein>
    <recommendedName>
        <fullName evidence="4">Secreted protein</fullName>
    </recommendedName>
</protein>
<proteinExistence type="predicted"/>
<evidence type="ECO:0000256" key="1">
    <source>
        <dbReference type="SAM" id="SignalP"/>
    </source>
</evidence>
<gene>
    <name evidence="2" type="ORF">NE237_030605</name>
</gene>
<name>A0A9Q0GU28_9MAGN</name>